<sequence>MQWIKLNFRDGGSTLKYGMLNRLKNELGETRINPVSTIESAQKRGVKERVVEQSENAVEKSLPPFPQRLQKNNDKKIKYEAGFKKSLDIFNDLYINIPLLML</sequence>
<protein>
    <submittedName>
        <fullName evidence="1">Uncharacterized protein</fullName>
    </submittedName>
</protein>
<organism evidence="1 2">
    <name type="scientific">Datura stramonium</name>
    <name type="common">Jimsonweed</name>
    <name type="synonym">Common thornapple</name>
    <dbReference type="NCBI Taxonomy" id="4076"/>
    <lineage>
        <taxon>Eukaryota</taxon>
        <taxon>Viridiplantae</taxon>
        <taxon>Streptophyta</taxon>
        <taxon>Embryophyta</taxon>
        <taxon>Tracheophyta</taxon>
        <taxon>Spermatophyta</taxon>
        <taxon>Magnoliopsida</taxon>
        <taxon>eudicotyledons</taxon>
        <taxon>Gunneridae</taxon>
        <taxon>Pentapetalae</taxon>
        <taxon>asterids</taxon>
        <taxon>lamiids</taxon>
        <taxon>Solanales</taxon>
        <taxon>Solanaceae</taxon>
        <taxon>Solanoideae</taxon>
        <taxon>Datureae</taxon>
        <taxon>Datura</taxon>
    </lineage>
</organism>
<evidence type="ECO:0000313" key="1">
    <source>
        <dbReference type="EMBL" id="MCD9644310.1"/>
    </source>
</evidence>
<dbReference type="EMBL" id="JACEIK010004121">
    <property type="protein sequence ID" value="MCD9644310.1"/>
    <property type="molecule type" value="Genomic_DNA"/>
</dbReference>
<comment type="caution">
    <text evidence="1">The sequence shown here is derived from an EMBL/GenBank/DDBJ whole genome shotgun (WGS) entry which is preliminary data.</text>
</comment>
<keyword evidence="2" id="KW-1185">Reference proteome</keyword>
<accession>A0ABS8VED9</accession>
<proteinExistence type="predicted"/>
<evidence type="ECO:0000313" key="2">
    <source>
        <dbReference type="Proteomes" id="UP000823775"/>
    </source>
</evidence>
<reference evidence="1 2" key="1">
    <citation type="journal article" date="2021" name="BMC Genomics">
        <title>Datura genome reveals duplications of psychoactive alkaloid biosynthetic genes and high mutation rate following tissue culture.</title>
        <authorList>
            <person name="Rajewski A."/>
            <person name="Carter-House D."/>
            <person name="Stajich J."/>
            <person name="Litt A."/>
        </authorList>
    </citation>
    <scope>NUCLEOTIDE SEQUENCE [LARGE SCALE GENOMIC DNA]</scope>
    <source>
        <strain evidence="1">AR-01</strain>
    </source>
</reference>
<name>A0ABS8VED9_DATST</name>
<gene>
    <name evidence="1" type="ORF">HAX54_032493</name>
</gene>
<dbReference type="Proteomes" id="UP000823775">
    <property type="component" value="Unassembled WGS sequence"/>
</dbReference>